<gene>
    <name evidence="2" type="ORF">caldi_29840</name>
</gene>
<organism evidence="2 3">
    <name type="scientific">Caldinitratiruptor microaerophilus</name>
    <dbReference type="NCBI Taxonomy" id="671077"/>
    <lineage>
        <taxon>Bacteria</taxon>
        <taxon>Bacillati</taxon>
        <taxon>Bacillota</taxon>
        <taxon>Clostridia</taxon>
        <taxon>Eubacteriales</taxon>
        <taxon>Symbiobacteriaceae</taxon>
        <taxon>Caldinitratiruptor</taxon>
    </lineage>
</organism>
<dbReference type="Proteomes" id="UP001163687">
    <property type="component" value="Chromosome"/>
</dbReference>
<keyword evidence="3" id="KW-1185">Reference proteome</keyword>
<reference evidence="2" key="1">
    <citation type="submission" date="2022-03" db="EMBL/GenBank/DDBJ databases">
        <title>Complete genome sequence of Caldinitratiruptor microaerophilus.</title>
        <authorList>
            <person name="Mukaiyama R."/>
            <person name="Nishiyama T."/>
            <person name="Ueda K."/>
        </authorList>
    </citation>
    <scope>NUCLEOTIDE SEQUENCE</scope>
    <source>
        <strain evidence="2">JCM 16183</strain>
    </source>
</reference>
<protein>
    <recommendedName>
        <fullName evidence="4">RecT family protein</fullName>
    </recommendedName>
</protein>
<dbReference type="RefSeq" id="WP_264842525.1">
    <property type="nucleotide sequence ID" value="NZ_AP025628.1"/>
</dbReference>
<name>A0AA35GB15_9FIRM</name>
<evidence type="ECO:0000313" key="3">
    <source>
        <dbReference type="Proteomes" id="UP001163687"/>
    </source>
</evidence>
<evidence type="ECO:0008006" key="4">
    <source>
        <dbReference type="Google" id="ProtNLM"/>
    </source>
</evidence>
<accession>A0AA35GB15</accession>
<dbReference type="AlphaFoldDB" id="A0AA35GB15"/>
<sequence>MPRDVDLVPAEQEARMPGILLPDMVMDFAHIKRRMEELQAFVRDYMVPGEDYGVIPGTDKPTLKKPGAEKLCDVYGLQRLFEIVERVEDWDRPLFHYVVRADLIHAASGKLIAQGLGAANSMEDRYRWRWVWPSEVPPHLSKDGLVSKTVQTRNGPAKKYRIPNDDPYTLVNTLIKMAKKRALVDAVLSATRSSGIFTQDLEDLADAGMDEDEEERPTRHQPAPRQPQARYGNGNRRASAQGAPAQENGTGNGQPPAQAADPLAQLRREIIAFARQVLGYSDEQIRFVARSAAGREITSLKDLTEDELRTLDGMLRDAASPQE</sequence>
<feature type="region of interest" description="Disordered" evidence="1">
    <location>
        <begin position="209"/>
        <end position="259"/>
    </location>
</feature>
<dbReference type="EMBL" id="AP025628">
    <property type="protein sequence ID" value="BDG61894.1"/>
    <property type="molecule type" value="Genomic_DNA"/>
</dbReference>
<dbReference type="KEGG" id="cmic:caldi_29840"/>
<evidence type="ECO:0000256" key="1">
    <source>
        <dbReference type="SAM" id="MobiDB-lite"/>
    </source>
</evidence>
<evidence type="ECO:0000313" key="2">
    <source>
        <dbReference type="EMBL" id="BDG61894.1"/>
    </source>
</evidence>
<proteinExistence type="predicted"/>